<dbReference type="PANTHER" id="PTHR30151:SF0">
    <property type="entry name" value="ABC TRANSPORTER PERMEASE PROTEIN MJ0413-RELATED"/>
    <property type="match status" value="1"/>
</dbReference>
<evidence type="ECO:0000256" key="5">
    <source>
        <dbReference type="ARBA" id="ARBA00022989"/>
    </source>
</evidence>
<dbReference type="Pfam" id="PF00528">
    <property type="entry name" value="BPD_transp_1"/>
    <property type="match status" value="1"/>
</dbReference>
<proteinExistence type="inferred from homology"/>
<keyword evidence="10" id="KW-1185">Reference proteome</keyword>
<evidence type="ECO:0000313" key="10">
    <source>
        <dbReference type="Proteomes" id="UP000001508"/>
    </source>
</evidence>
<comment type="subcellular location">
    <subcellularLocation>
        <location evidence="1 7">Cell membrane</location>
        <topology evidence="1 7">Multi-pass membrane protein</topology>
    </subcellularLocation>
</comment>
<evidence type="ECO:0000256" key="2">
    <source>
        <dbReference type="ARBA" id="ARBA00022448"/>
    </source>
</evidence>
<evidence type="ECO:0000256" key="1">
    <source>
        <dbReference type="ARBA" id="ARBA00004651"/>
    </source>
</evidence>
<keyword evidence="4 7" id="KW-0812">Transmembrane</keyword>
<feature type="transmembrane region" description="Helical" evidence="7">
    <location>
        <begin position="134"/>
        <end position="153"/>
    </location>
</feature>
<dbReference type="PROSITE" id="PS50928">
    <property type="entry name" value="ABC_TM1"/>
    <property type="match status" value="1"/>
</dbReference>
<comment type="similarity">
    <text evidence="7">Belongs to the binding-protein-dependent transport system permease family.</text>
</comment>
<dbReference type="HOGENOM" id="CLU_046113_1_4_7"/>
<dbReference type="InterPro" id="IPR035906">
    <property type="entry name" value="MetI-like_sf"/>
</dbReference>
<dbReference type="FunCoup" id="D6Z0T2">
    <property type="interactions" value="215"/>
</dbReference>
<keyword evidence="3" id="KW-1003">Cell membrane</keyword>
<dbReference type="GO" id="GO:0005886">
    <property type="term" value="C:plasma membrane"/>
    <property type="evidence" value="ECO:0007669"/>
    <property type="project" value="UniProtKB-SubCell"/>
</dbReference>
<dbReference type="RefSeq" id="WP_013164702.1">
    <property type="nucleotide sequence ID" value="NC_014216.1"/>
</dbReference>
<feature type="domain" description="ABC transmembrane type-1" evidence="8">
    <location>
        <begin position="68"/>
        <end position="248"/>
    </location>
</feature>
<feature type="transmembrane region" description="Helical" evidence="7">
    <location>
        <begin position="109"/>
        <end position="128"/>
    </location>
</feature>
<dbReference type="SUPFAM" id="SSF161098">
    <property type="entry name" value="MetI-like"/>
    <property type="match status" value="1"/>
</dbReference>
<feature type="transmembrane region" description="Helical" evidence="7">
    <location>
        <begin position="224"/>
        <end position="244"/>
    </location>
</feature>
<dbReference type="EMBL" id="CP001940">
    <property type="protein sequence ID" value="ADH87192.1"/>
    <property type="molecule type" value="Genomic_DNA"/>
</dbReference>
<dbReference type="InterPro" id="IPR000515">
    <property type="entry name" value="MetI-like"/>
</dbReference>
<evidence type="ECO:0000256" key="4">
    <source>
        <dbReference type="ARBA" id="ARBA00022692"/>
    </source>
</evidence>
<dbReference type="KEGG" id="dak:DaAHT2_2528"/>
<dbReference type="PANTHER" id="PTHR30151">
    <property type="entry name" value="ALKANE SULFONATE ABC TRANSPORTER-RELATED, MEMBRANE SUBUNIT"/>
    <property type="match status" value="1"/>
</dbReference>
<name>D6Z0T2_DESAT</name>
<dbReference type="CDD" id="cd06261">
    <property type="entry name" value="TM_PBP2"/>
    <property type="match status" value="1"/>
</dbReference>
<organism evidence="9 10">
    <name type="scientific">Desulfurivibrio alkaliphilus (strain DSM 19089 / UNIQEM U267 / AHT2)</name>
    <dbReference type="NCBI Taxonomy" id="589865"/>
    <lineage>
        <taxon>Bacteria</taxon>
        <taxon>Pseudomonadati</taxon>
        <taxon>Thermodesulfobacteriota</taxon>
        <taxon>Desulfobulbia</taxon>
        <taxon>Desulfobulbales</taxon>
        <taxon>Desulfobulbaceae</taxon>
        <taxon>Desulfurivibrio</taxon>
    </lineage>
</organism>
<feature type="transmembrane region" description="Helical" evidence="7">
    <location>
        <begin position="174"/>
        <end position="204"/>
    </location>
</feature>
<accession>D6Z0T2</accession>
<dbReference type="GO" id="GO:0042918">
    <property type="term" value="P:alkanesulfonate transmembrane transport"/>
    <property type="evidence" value="ECO:0007669"/>
    <property type="project" value="UniProtKB-ARBA"/>
</dbReference>
<protein>
    <submittedName>
        <fullName evidence="9">Binding-protein-dependent transport systems inner membrane component</fullName>
    </submittedName>
</protein>
<keyword evidence="6 7" id="KW-0472">Membrane</keyword>
<gene>
    <name evidence="9" type="ordered locus">DaAHT2_2528</name>
</gene>
<dbReference type="AlphaFoldDB" id="D6Z0T2"/>
<keyword evidence="2 7" id="KW-0813">Transport</keyword>
<evidence type="ECO:0000259" key="8">
    <source>
        <dbReference type="PROSITE" id="PS50928"/>
    </source>
</evidence>
<evidence type="ECO:0000256" key="3">
    <source>
        <dbReference type="ARBA" id="ARBA00022475"/>
    </source>
</evidence>
<dbReference type="Gene3D" id="1.10.3720.10">
    <property type="entry name" value="MetI-like"/>
    <property type="match status" value="1"/>
</dbReference>
<sequence>MMSVSPHSRRPDLAGERFWSPLLAVLVFLLLWEVAARLYANPYLLPGPWQVGLGLVEVWRSGKLFEHIAVSLYRFGAAYLLAVVLAVPLGLVLGWFTRLHRALDPLIQLLRPISPVAWFPLAVLWFKIGDLPAIFIIFIASFFPILLSTIAAVRNVESTYLKVALNFGSSKWSLLHKVVIPAAFPYIMVGLHIALGVGWIHLVAGEMLGAQSGLGYFILDARNFLRTDLVIVGMLLVGALGLLLDRLMAAAEKKVRRRWGIVS</sequence>
<dbReference type="STRING" id="589865.DaAHT2_2528"/>
<dbReference type="Proteomes" id="UP000001508">
    <property type="component" value="Chromosome"/>
</dbReference>
<feature type="transmembrane region" description="Helical" evidence="7">
    <location>
        <begin position="77"/>
        <end position="97"/>
    </location>
</feature>
<evidence type="ECO:0000256" key="6">
    <source>
        <dbReference type="ARBA" id="ARBA00023136"/>
    </source>
</evidence>
<keyword evidence="5 7" id="KW-1133">Transmembrane helix</keyword>
<dbReference type="InParanoid" id="D6Z0T2"/>
<dbReference type="eggNOG" id="COG0600">
    <property type="taxonomic scope" value="Bacteria"/>
</dbReference>
<evidence type="ECO:0000256" key="7">
    <source>
        <dbReference type="RuleBase" id="RU363032"/>
    </source>
</evidence>
<dbReference type="FunFam" id="1.10.3720.10:FF:000003">
    <property type="entry name" value="Aliphatic sulfonate ABC transporter permease"/>
    <property type="match status" value="1"/>
</dbReference>
<evidence type="ECO:0000313" key="9">
    <source>
        <dbReference type="EMBL" id="ADH87192.1"/>
    </source>
</evidence>
<reference evidence="10" key="1">
    <citation type="submission" date="2010-02" db="EMBL/GenBank/DDBJ databases">
        <title>Complete sequence of Desulfurivibrio alkaliphilus AHT2.</title>
        <authorList>
            <consortium name="US DOE Joint Genome Institute"/>
            <person name="Pitluck S."/>
            <person name="Chertkov O."/>
            <person name="Detter J.C."/>
            <person name="Han C."/>
            <person name="Tapia R."/>
            <person name="Larimer F."/>
            <person name="Land M."/>
            <person name="Hauser L."/>
            <person name="Kyrpides N."/>
            <person name="Mikhailova N."/>
            <person name="Sorokin D.Y."/>
            <person name="Muyzer G."/>
            <person name="Woyke T."/>
        </authorList>
    </citation>
    <scope>NUCLEOTIDE SEQUENCE [LARGE SCALE GENOMIC DNA]</scope>
    <source>
        <strain evidence="10">DSM 19089 / UNIQEM U267 / AHT2</strain>
    </source>
</reference>